<reference evidence="1 2" key="1">
    <citation type="journal article" date="2014" name="PLoS Genet.">
        <title>Phylogenetically driven sequencing of extremely halophilic archaea reveals strategies for static and dynamic osmo-response.</title>
        <authorList>
            <person name="Becker E.A."/>
            <person name="Seitzer P.M."/>
            <person name="Tritt A."/>
            <person name="Larsen D."/>
            <person name="Krusor M."/>
            <person name="Yao A.I."/>
            <person name="Wu D."/>
            <person name="Madern D."/>
            <person name="Eisen J.A."/>
            <person name="Darling A.E."/>
            <person name="Facciotti M.T."/>
        </authorList>
    </citation>
    <scope>NUCLEOTIDE SEQUENCE [LARGE SCALE GENOMIC DNA]</scope>
    <source>
        <strain evidence="1 2">ATCC 33799</strain>
    </source>
</reference>
<gene>
    <name evidence="1" type="ORF">C435_20990</name>
</gene>
<proteinExistence type="predicted"/>
<evidence type="ECO:0000313" key="1">
    <source>
        <dbReference type="EMBL" id="EMA09981.1"/>
    </source>
</evidence>
<dbReference type="AlphaFoldDB" id="M0JLV4"/>
<dbReference type="RefSeq" id="WP_007190681.1">
    <property type="nucleotide sequence ID" value="NZ_AOLS01000119.1"/>
</dbReference>
<dbReference type="PATRIC" id="fig|662475.6.peg.4106"/>
<organism evidence="1 2">
    <name type="scientific">Haloarcula marismortui ATCC 33799</name>
    <dbReference type="NCBI Taxonomy" id="662475"/>
    <lineage>
        <taxon>Archaea</taxon>
        <taxon>Methanobacteriati</taxon>
        <taxon>Methanobacteriota</taxon>
        <taxon>Stenosarchaea group</taxon>
        <taxon>Halobacteria</taxon>
        <taxon>Halobacteriales</taxon>
        <taxon>Haloarculaceae</taxon>
        <taxon>Haloarcula</taxon>
    </lineage>
</organism>
<dbReference type="EMBL" id="AOLS01000119">
    <property type="protein sequence ID" value="EMA09981.1"/>
    <property type="molecule type" value="Genomic_DNA"/>
</dbReference>
<evidence type="ECO:0008006" key="3">
    <source>
        <dbReference type="Google" id="ProtNLM"/>
    </source>
</evidence>
<protein>
    <recommendedName>
        <fullName evidence="3">ASCH domain-containing protein</fullName>
    </recommendedName>
</protein>
<evidence type="ECO:0000313" key="2">
    <source>
        <dbReference type="Proteomes" id="UP000011687"/>
    </source>
</evidence>
<comment type="caution">
    <text evidence="1">The sequence shown here is derived from an EMBL/GenBank/DDBJ whole genome shotgun (WGS) entry which is preliminary data.</text>
</comment>
<sequence length="112" mass="12217">MPQSSPGGTVGPIIFSDDTARSQLREHGEVVTFRKSARTTGETWWRKSRLGTKEGDVTVEEIGVVDPTEVSALAPYQPLSGFASVEAWQQAIAALNGSLPKQGRLYRVETRD</sequence>
<keyword evidence="2" id="KW-1185">Reference proteome</keyword>
<name>M0JLV4_9EURY</name>
<accession>M0JLV4</accession>
<dbReference type="Proteomes" id="UP000011687">
    <property type="component" value="Unassembled WGS sequence"/>
</dbReference>